<accession>A0A9D4I7I4</accession>
<gene>
    <name evidence="1" type="ORF">DPMN_184539</name>
</gene>
<sequence>MKYNTTLGTTLYNDQASVSCQPGYHLNKTNDKNMTRTQVNADVTENITCIST</sequence>
<evidence type="ECO:0000313" key="1">
    <source>
        <dbReference type="EMBL" id="KAH3750023.1"/>
    </source>
</evidence>
<dbReference type="EMBL" id="JAIWYP010000010">
    <property type="protein sequence ID" value="KAH3750023.1"/>
    <property type="molecule type" value="Genomic_DNA"/>
</dbReference>
<proteinExistence type="predicted"/>
<reference evidence="1" key="2">
    <citation type="submission" date="2020-11" db="EMBL/GenBank/DDBJ databases">
        <authorList>
            <person name="McCartney M.A."/>
            <person name="Auch B."/>
            <person name="Kono T."/>
            <person name="Mallez S."/>
            <person name="Becker A."/>
            <person name="Gohl D.M."/>
            <person name="Silverstein K.A.T."/>
            <person name="Koren S."/>
            <person name="Bechman K.B."/>
            <person name="Herman A."/>
            <person name="Abrahante J.E."/>
            <person name="Garbe J."/>
        </authorList>
    </citation>
    <scope>NUCLEOTIDE SEQUENCE</scope>
    <source>
        <strain evidence="1">Duluth1</strain>
        <tissue evidence="1">Whole animal</tissue>
    </source>
</reference>
<evidence type="ECO:0000313" key="2">
    <source>
        <dbReference type="Proteomes" id="UP000828390"/>
    </source>
</evidence>
<organism evidence="1 2">
    <name type="scientific">Dreissena polymorpha</name>
    <name type="common">Zebra mussel</name>
    <name type="synonym">Mytilus polymorpha</name>
    <dbReference type="NCBI Taxonomy" id="45954"/>
    <lineage>
        <taxon>Eukaryota</taxon>
        <taxon>Metazoa</taxon>
        <taxon>Spiralia</taxon>
        <taxon>Lophotrochozoa</taxon>
        <taxon>Mollusca</taxon>
        <taxon>Bivalvia</taxon>
        <taxon>Autobranchia</taxon>
        <taxon>Heteroconchia</taxon>
        <taxon>Euheterodonta</taxon>
        <taxon>Imparidentia</taxon>
        <taxon>Neoheterodontei</taxon>
        <taxon>Myida</taxon>
        <taxon>Dreissenoidea</taxon>
        <taxon>Dreissenidae</taxon>
        <taxon>Dreissena</taxon>
    </lineage>
</organism>
<dbReference type="Proteomes" id="UP000828390">
    <property type="component" value="Unassembled WGS sequence"/>
</dbReference>
<protein>
    <submittedName>
        <fullName evidence="1">Uncharacterized protein</fullName>
    </submittedName>
</protein>
<keyword evidence="2" id="KW-1185">Reference proteome</keyword>
<reference evidence="1" key="1">
    <citation type="journal article" date="2019" name="bioRxiv">
        <title>The Genome of the Zebra Mussel, Dreissena polymorpha: A Resource for Invasive Species Research.</title>
        <authorList>
            <person name="McCartney M.A."/>
            <person name="Auch B."/>
            <person name="Kono T."/>
            <person name="Mallez S."/>
            <person name="Zhang Y."/>
            <person name="Obille A."/>
            <person name="Becker A."/>
            <person name="Abrahante J.E."/>
            <person name="Garbe J."/>
            <person name="Badalamenti J.P."/>
            <person name="Herman A."/>
            <person name="Mangelson H."/>
            <person name="Liachko I."/>
            <person name="Sullivan S."/>
            <person name="Sone E.D."/>
            <person name="Koren S."/>
            <person name="Silverstein K.A.T."/>
            <person name="Beckman K.B."/>
            <person name="Gohl D.M."/>
        </authorList>
    </citation>
    <scope>NUCLEOTIDE SEQUENCE</scope>
    <source>
        <strain evidence="1">Duluth1</strain>
        <tissue evidence="1">Whole animal</tissue>
    </source>
</reference>
<name>A0A9D4I7I4_DREPO</name>
<comment type="caution">
    <text evidence="1">The sequence shown here is derived from an EMBL/GenBank/DDBJ whole genome shotgun (WGS) entry which is preliminary data.</text>
</comment>
<dbReference type="AlphaFoldDB" id="A0A9D4I7I4"/>